<name>A0A645H094_9ZZZZ</name>
<organism evidence="1">
    <name type="scientific">bioreactor metagenome</name>
    <dbReference type="NCBI Taxonomy" id="1076179"/>
    <lineage>
        <taxon>unclassified sequences</taxon>
        <taxon>metagenomes</taxon>
        <taxon>ecological metagenomes</taxon>
    </lineage>
</organism>
<gene>
    <name evidence="1" type="ORF">SDC9_179945</name>
</gene>
<protein>
    <submittedName>
        <fullName evidence="1">Uncharacterized protein</fullName>
    </submittedName>
</protein>
<comment type="caution">
    <text evidence="1">The sequence shown here is derived from an EMBL/GenBank/DDBJ whole genome shotgun (WGS) entry which is preliminary data.</text>
</comment>
<evidence type="ECO:0000313" key="1">
    <source>
        <dbReference type="EMBL" id="MPN32467.1"/>
    </source>
</evidence>
<dbReference type="AlphaFoldDB" id="A0A645H094"/>
<reference evidence="1" key="1">
    <citation type="submission" date="2019-08" db="EMBL/GenBank/DDBJ databases">
        <authorList>
            <person name="Kucharzyk K."/>
            <person name="Murdoch R.W."/>
            <person name="Higgins S."/>
            <person name="Loffler F."/>
        </authorList>
    </citation>
    <scope>NUCLEOTIDE SEQUENCE</scope>
</reference>
<accession>A0A645H094</accession>
<proteinExistence type="predicted"/>
<sequence length="52" mass="6132">MKDSVDKKSIFTNIRSQILLNDLNEVSNLQKIMSDKVKLLKELYLAYKKNIF</sequence>
<dbReference type="EMBL" id="VSSQ01084503">
    <property type="protein sequence ID" value="MPN32467.1"/>
    <property type="molecule type" value="Genomic_DNA"/>
</dbReference>